<dbReference type="Pfam" id="PF00501">
    <property type="entry name" value="AMP-binding"/>
    <property type="match status" value="1"/>
</dbReference>
<feature type="region of interest" description="Disordered" evidence="8">
    <location>
        <begin position="560"/>
        <end position="583"/>
    </location>
</feature>
<accession>A0AAE3G7U9</accession>
<evidence type="ECO:0000256" key="3">
    <source>
        <dbReference type="ARBA" id="ARBA00022598"/>
    </source>
</evidence>
<dbReference type="Gene3D" id="3.40.50.12780">
    <property type="entry name" value="N-terminal domain of ligase-like"/>
    <property type="match status" value="1"/>
</dbReference>
<keyword evidence="4" id="KW-0472">Membrane</keyword>
<dbReference type="RefSeq" id="WP_253478798.1">
    <property type="nucleotide sequence ID" value="NZ_JALJXV010000006.1"/>
</dbReference>
<evidence type="ECO:0000313" key="11">
    <source>
        <dbReference type="EMBL" id="MCP1675387.1"/>
    </source>
</evidence>
<dbReference type="AlphaFoldDB" id="A0AAE3G7U9"/>
<comment type="subcellular location">
    <subcellularLocation>
        <location evidence="1">Membrane</location>
        <topology evidence="1">Peripheral membrane protein</topology>
    </subcellularLocation>
</comment>
<keyword evidence="12" id="KW-1185">Reference proteome</keyword>
<dbReference type="GO" id="GO:0016020">
    <property type="term" value="C:membrane"/>
    <property type="evidence" value="ECO:0007669"/>
    <property type="project" value="UniProtKB-SubCell"/>
</dbReference>
<evidence type="ECO:0000259" key="10">
    <source>
        <dbReference type="Pfam" id="PF13193"/>
    </source>
</evidence>
<reference evidence="11" key="1">
    <citation type="submission" date="2022-03" db="EMBL/GenBank/DDBJ databases">
        <title>Genomic Encyclopedia of Type Strains, Phase III (KMG-III): the genomes of soil and plant-associated and newly described type strains.</title>
        <authorList>
            <person name="Whitman W."/>
        </authorList>
    </citation>
    <scope>NUCLEOTIDE SEQUENCE</scope>
    <source>
        <strain evidence="11">ANL 6-2</strain>
    </source>
</reference>
<comment type="pathway">
    <text evidence="2">Lipid metabolism; fatty acid beta-oxidation.</text>
</comment>
<evidence type="ECO:0000259" key="9">
    <source>
        <dbReference type="Pfam" id="PF00501"/>
    </source>
</evidence>
<dbReference type="Proteomes" id="UP001205843">
    <property type="component" value="Unassembled WGS sequence"/>
</dbReference>
<gene>
    <name evidence="11" type="ORF">J2T57_002537</name>
</gene>
<dbReference type="PROSITE" id="PS00455">
    <property type="entry name" value="AMP_BINDING"/>
    <property type="match status" value="1"/>
</dbReference>
<proteinExistence type="predicted"/>
<name>A0AAE3G7U9_9GAMM</name>
<protein>
    <recommendedName>
        <fullName evidence="6">Long-chain-fatty-acid--CoA ligase</fullName>
        <ecNumber evidence="5">6.2.1.3</ecNumber>
    </recommendedName>
    <alternativeName>
        <fullName evidence="7">Long-chain acyl-CoA synthetase</fullName>
    </alternativeName>
</protein>
<evidence type="ECO:0000256" key="2">
    <source>
        <dbReference type="ARBA" id="ARBA00005005"/>
    </source>
</evidence>
<dbReference type="InterPro" id="IPR050237">
    <property type="entry name" value="ATP-dep_AMP-bd_enzyme"/>
</dbReference>
<feature type="compositionally biased region" description="Basic and acidic residues" evidence="8">
    <location>
        <begin position="561"/>
        <end position="571"/>
    </location>
</feature>
<evidence type="ECO:0000256" key="4">
    <source>
        <dbReference type="ARBA" id="ARBA00023136"/>
    </source>
</evidence>
<dbReference type="GO" id="GO:0004467">
    <property type="term" value="F:long-chain fatty acid-CoA ligase activity"/>
    <property type="evidence" value="ECO:0007669"/>
    <property type="project" value="UniProtKB-EC"/>
</dbReference>
<dbReference type="Gene3D" id="3.30.300.30">
    <property type="match status" value="1"/>
</dbReference>
<dbReference type="PANTHER" id="PTHR43767">
    <property type="entry name" value="LONG-CHAIN-FATTY-ACID--COA LIGASE"/>
    <property type="match status" value="1"/>
</dbReference>
<dbReference type="EC" id="6.2.1.3" evidence="5"/>
<sequence>MAMASAYDDAPWKQHFPDGITETVEHQPHASIPALAAETARLHGDRLAFTTCMPNGMSGSLRFREVEALSDGFAAYLREELGLAQGARVAVQMPNCLSYPVAVLGILKAGCVLVNVNPLYTPREMSAQFRDSEAEALVIIDLFLDKLESIISETSIKHVVVAGVAQWFPPVVGGILRLILKYWQCVIPDHNLDVVRLDTAIERGRAQLDHVQVTDYWHELAHGDTALLQYTGGTTGVSKGAVLTHGNLLANLAQVDATAGEFIEPGSECVLTALPLYHIFAFTVNFLAFYMKGAHNVLVPSPRPIRNCQRALENYPISWISGVNTLYNAVLNEEWFALYPPPSMKMAMAGGTALHHAVAERWTQIAGCPIVEGYGLTETSPVLCFNPIRNPLPDSIGIPVPGTRVRLIDEQGECVPPGEPGELIVQGPQVMTRYWNRPEETERSFRDGWFCTGDIAVMDENGYFRIVDRKKDLILVSGFNVYPNEVEDCIARLDAVQESAVIGVPDRQTGEAVHAYVVLRAPGLGEKDIREHCRSELAAYKVPSRVVFAEDLPKTPVGKVLRKDLRDRAQPGDETTPSDERVA</sequence>
<dbReference type="Pfam" id="PF13193">
    <property type="entry name" value="AMP-binding_C"/>
    <property type="match status" value="1"/>
</dbReference>
<dbReference type="InterPro" id="IPR042099">
    <property type="entry name" value="ANL_N_sf"/>
</dbReference>
<dbReference type="InterPro" id="IPR000873">
    <property type="entry name" value="AMP-dep_synth/lig_dom"/>
</dbReference>
<dbReference type="InterPro" id="IPR025110">
    <property type="entry name" value="AMP-bd_C"/>
</dbReference>
<dbReference type="PANTHER" id="PTHR43767:SF8">
    <property type="entry name" value="LONG-CHAIN-FATTY-ACID--COA LIGASE"/>
    <property type="match status" value="1"/>
</dbReference>
<feature type="domain" description="AMP-dependent synthetase/ligase" evidence="9">
    <location>
        <begin position="38"/>
        <end position="435"/>
    </location>
</feature>
<dbReference type="CDD" id="cd05936">
    <property type="entry name" value="FC-FACS_FadD_like"/>
    <property type="match status" value="1"/>
</dbReference>
<dbReference type="InterPro" id="IPR045851">
    <property type="entry name" value="AMP-bd_C_sf"/>
</dbReference>
<evidence type="ECO:0000313" key="12">
    <source>
        <dbReference type="Proteomes" id="UP001205843"/>
    </source>
</evidence>
<dbReference type="InterPro" id="IPR020845">
    <property type="entry name" value="AMP-binding_CS"/>
</dbReference>
<dbReference type="EMBL" id="JALJXV010000006">
    <property type="protein sequence ID" value="MCP1675387.1"/>
    <property type="molecule type" value="Genomic_DNA"/>
</dbReference>
<feature type="domain" description="AMP-binding enzyme C-terminal" evidence="10">
    <location>
        <begin position="485"/>
        <end position="559"/>
    </location>
</feature>
<evidence type="ECO:0000256" key="8">
    <source>
        <dbReference type="SAM" id="MobiDB-lite"/>
    </source>
</evidence>
<evidence type="ECO:0000256" key="7">
    <source>
        <dbReference type="ARBA" id="ARBA00042773"/>
    </source>
</evidence>
<evidence type="ECO:0000256" key="5">
    <source>
        <dbReference type="ARBA" id="ARBA00026121"/>
    </source>
</evidence>
<keyword evidence="3 11" id="KW-0436">Ligase</keyword>
<organism evidence="11 12">
    <name type="scientific">Natronocella acetinitrilica</name>
    <dbReference type="NCBI Taxonomy" id="414046"/>
    <lineage>
        <taxon>Bacteria</taxon>
        <taxon>Pseudomonadati</taxon>
        <taxon>Pseudomonadota</taxon>
        <taxon>Gammaproteobacteria</taxon>
        <taxon>Chromatiales</taxon>
        <taxon>Ectothiorhodospiraceae</taxon>
        <taxon>Natronocella</taxon>
    </lineage>
</organism>
<evidence type="ECO:0000256" key="6">
    <source>
        <dbReference type="ARBA" id="ARBA00039545"/>
    </source>
</evidence>
<evidence type="ECO:0000256" key="1">
    <source>
        <dbReference type="ARBA" id="ARBA00004170"/>
    </source>
</evidence>
<comment type="caution">
    <text evidence="11">The sequence shown here is derived from an EMBL/GenBank/DDBJ whole genome shotgun (WGS) entry which is preliminary data.</text>
</comment>
<dbReference type="SUPFAM" id="SSF56801">
    <property type="entry name" value="Acetyl-CoA synthetase-like"/>
    <property type="match status" value="1"/>
</dbReference>